<dbReference type="RefSeq" id="WP_319982774.1">
    <property type="nucleotide sequence ID" value="NZ_JAXAVV010000002.1"/>
</dbReference>
<dbReference type="Proteomes" id="UP001271792">
    <property type="component" value="Unassembled WGS sequence"/>
</dbReference>
<proteinExistence type="predicted"/>
<comment type="caution">
    <text evidence="1">The sequence shown here is derived from an EMBL/GenBank/DDBJ whole genome shotgun (WGS) entry which is preliminary data.</text>
</comment>
<organism evidence="1 2">
    <name type="scientific">Lentzea kristufekii</name>
    <dbReference type="NCBI Taxonomy" id="3095430"/>
    <lineage>
        <taxon>Bacteria</taxon>
        <taxon>Bacillati</taxon>
        <taxon>Actinomycetota</taxon>
        <taxon>Actinomycetes</taxon>
        <taxon>Pseudonocardiales</taxon>
        <taxon>Pseudonocardiaceae</taxon>
        <taxon>Lentzea</taxon>
    </lineage>
</organism>
<sequence>MTSWENVMATTTLDHEAVFEQAWAAPGATRADLPAVRVNEVLRERYLVTPPIEYTGALLWDMEVRKAKAPDVFIPTVVVPGAERFPSVWHGRVEEFTRVSEQRLWADPSRTARIIEHVRLDHENRRAFFLGDARWEAPDGRVFTAGTGQPIFHVEHSVGGAEADPLNLWRIVNLTGEPDPVLAAAFDGLANDRYLRVFVEVHLREVLGRDLVRR</sequence>
<reference evidence="1 2" key="2">
    <citation type="submission" date="2023-11" db="EMBL/GenBank/DDBJ databases">
        <authorList>
            <person name="Lara A.C."/>
            <person name="Chronakova A."/>
        </authorList>
    </citation>
    <scope>NUCLEOTIDE SEQUENCE [LARGE SCALE GENOMIC DNA]</scope>
    <source>
        <strain evidence="1 2">BCCO 10_0798</strain>
    </source>
</reference>
<evidence type="ECO:0008006" key="3">
    <source>
        <dbReference type="Google" id="ProtNLM"/>
    </source>
</evidence>
<evidence type="ECO:0000313" key="2">
    <source>
        <dbReference type="Proteomes" id="UP001271792"/>
    </source>
</evidence>
<keyword evidence="2" id="KW-1185">Reference proteome</keyword>
<dbReference type="EMBL" id="JAXAVV010000002">
    <property type="protein sequence ID" value="MDX8048659.1"/>
    <property type="molecule type" value="Genomic_DNA"/>
</dbReference>
<gene>
    <name evidence="1" type="ORF">SK571_04650</name>
</gene>
<reference evidence="1 2" key="1">
    <citation type="submission" date="2023-11" db="EMBL/GenBank/DDBJ databases">
        <title>Lentzea sokolovensis, sp. nov., Lentzea kristufkii, sp. nov., and Lentzea miocenensis, sp. nov., rare actinobacteria from Sokolov Coal Basin, Miocene lacustrine sediment, Czech Republic.</title>
        <authorList>
            <person name="Lara A."/>
            <person name="Kotroba L."/>
            <person name="Nouioui I."/>
            <person name="Neumann-Schaal M."/>
            <person name="Mast Y."/>
            <person name="Chronakova A."/>
        </authorList>
    </citation>
    <scope>NUCLEOTIDE SEQUENCE [LARGE SCALE GENOMIC DNA]</scope>
    <source>
        <strain evidence="1 2">BCCO 10_0798</strain>
    </source>
</reference>
<accession>A0ABU4TKQ2</accession>
<name>A0ABU4TKQ2_9PSEU</name>
<protein>
    <recommendedName>
        <fullName evidence="3">TIGR04255 family protein</fullName>
    </recommendedName>
</protein>
<evidence type="ECO:0000313" key="1">
    <source>
        <dbReference type="EMBL" id="MDX8048659.1"/>
    </source>
</evidence>